<dbReference type="InterPro" id="IPR056512">
    <property type="entry name" value="LIN_N"/>
</dbReference>
<reference evidence="6 7" key="1">
    <citation type="journal article" date="2017" name="Nature">
        <title>The Apostasia genome and the evolution of orchids.</title>
        <authorList>
            <person name="Zhang G.Q."/>
            <person name="Liu K.W."/>
            <person name="Li Z."/>
            <person name="Lohaus R."/>
            <person name="Hsiao Y.Y."/>
            <person name="Niu S.C."/>
            <person name="Wang J.Y."/>
            <person name="Lin Y.C."/>
            <person name="Xu Q."/>
            <person name="Chen L.J."/>
            <person name="Yoshida K."/>
            <person name="Fujiwara S."/>
            <person name="Wang Z.W."/>
            <person name="Zhang Y.Q."/>
            <person name="Mitsuda N."/>
            <person name="Wang M."/>
            <person name="Liu G.H."/>
            <person name="Pecoraro L."/>
            <person name="Huang H.X."/>
            <person name="Xiao X.J."/>
            <person name="Lin M."/>
            <person name="Wu X.Y."/>
            <person name="Wu W.L."/>
            <person name="Chen Y.Y."/>
            <person name="Chang S.B."/>
            <person name="Sakamoto S."/>
            <person name="Ohme-Takagi M."/>
            <person name="Yagi M."/>
            <person name="Zeng S.J."/>
            <person name="Shen C.Y."/>
            <person name="Yeh C.M."/>
            <person name="Luo Y.B."/>
            <person name="Tsai W.C."/>
            <person name="Van de Peer Y."/>
            <person name="Liu Z.J."/>
        </authorList>
    </citation>
    <scope>NUCLEOTIDE SEQUENCE [LARGE SCALE GENOMIC DNA]</scope>
    <source>
        <strain evidence="7">cv. Shenzhen</strain>
        <tissue evidence="6">Stem</tissue>
    </source>
</reference>
<dbReference type="STRING" id="1088818.A0A2I0AQ73"/>
<evidence type="ECO:0000259" key="5">
    <source>
        <dbReference type="Pfam" id="PF23654"/>
    </source>
</evidence>
<dbReference type="Gene3D" id="2.130.10.10">
    <property type="entry name" value="YVTN repeat-like/Quinoprotein amine dehydrogenase"/>
    <property type="match status" value="1"/>
</dbReference>
<proteinExistence type="predicted"/>
<dbReference type="PROSITE" id="PS50294">
    <property type="entry name" value="WD_REPEATS_REGION"/>
    <property type="match status" value="1"/>
</dbReference>
<dbReference type="OrthoDB" id="6262491at2759"/>
<name>A0A2I0AQ73_9ASPA</name>
<dbReference type="Pfam" id="PF23568">
    <property type="entry name" value="ARM_LIN"/>
    <property type="match status" value="1"/>
</dbReference>
<keyword evidence="7" id="KW-1185">Reference proteome</keyword>
<dbReference type="SUPFAM" id="SSF50978">
    <property type="entry name" value="WD40 repeat-like"/>
    <property type="match status" value="1"/>
</dbReference>
<evidence type="ECO:0000313" key="6">
    <source>
        <dbReference type="EMBL" id="PKA57685.1"/>
    </source>
</evidence>
<organism evidence="6 7">
    <name type="scientific">Apostasia shenzhenica</name>
    <dbReference type="NCBI Taxonomy" id="1088818"/>
    <lineage>
        <taxon>Eukaryota</taxon>
        <taxon>Viridiplantae</taxon>
        <taxon>Streptophyta</taxon>
        <taxon>Embryophyta</taxon>
        <taxon>Tracheophyta</taxon>
        <taxon>Spermatophyta</taxon>
        <taxon>Magnoliopsida</taxon>
        <taxon>Liliopsida</taxon>
        <taxon>Asparagales</taxon>
        <taxon>Orchidaceae</taxon>
        <taxon>Apostasioideae</taxon>
        <taxon>Apostasia</taxon>
    </lineage>
</organism>
<protein>
    <submittedName>
        <fullName evidence="6">E3 ubiquitin-protein ligase LIN-1</fullName>
    </submittedName>
</protein>
<evidence type="ECO:0000256" key="2">
    <source>
        <dbReference type="SAM" id="MobiDB-lite"/>
    </source>
</evidence>
<feature type="domain" description="Putative E3 ubiquitin-protein ligase LIN N-terminal" evidence="3">
    <location>
        <begin position="136"/>
        <end position="287"/>
    </location>
</feature>
<dbReference type="Proteomes" id="UP000236161">
    <property type="component" value="Unassembled WGS sequence"/>
</dbReference>
<feature type="domain" description="Putative E3 ubiquitin-protein ligase LIN ARM repeats" evidence="5">
    <location>
        <begin position="591"/>
        <end position="752"/>
    </location>
</feature>
<feature type="domain" description="Putative E3 ubiquitin-protein ligase LIN ARM-like" evidence="4">
    <location>
        <begin position="754"/>
        <end position="1108"/>
    </location>
</feature>
<evidence type="ECO:0000313" key="7">
    <source>
        <dbReference type="Proteomes" id="UP000236161"/>
    </source>
</evidence>
<evidence type="ECO:0000259" key="4">
    <source>
        <dbReference type="Pfam" id="PF23628"/>
    </source>
</evidence>
<feature type="region of interest" description="Disordered" evidence="2">
    <location>
        <begin position="25"/>
        <end position="47"/>
    </location>
</feature>
<dbReference type="PANTHER" id="PTHR35549">
    <property type="entry name" value="OS04G0584500 PROTEIN"/>
    <property type="match status" value="1"/>
</dbReference>
<dbReference type="PANTHER" id="PTHR35549:SF2">
    <property type="entry name" value="TRANSDUCIN_WD40 REPEAT-LIKE SUPERFAMILY PROTEIN"/>
    <property type="match status" value="1"/>
</dbReference>
<feature type="repeat" description="WD" evidence="1">
    <location>
        <begin position="1172"/>
        <end position="1213"/>
    </location>
</feature>
<dbReference type="InterPro" id="IPR016024">
    <property type="entry name" value="ARM-type_fold"/>
</dbReference>
<dbReference type="Pfam" id="PF23654">
    <property type="entry name" value="ARM_LIN_2nd"/>
    <property type="match status" value="1"/>
</dbReference>
<dbReference type="InterPro" id="IPR015943">
    <property type="entry name" value="WD40/YVTN_repeat-like_dom_sf"/>
</dbReference>
<accession>A0A2I0AQ73</accession>
<dbReference type="InterPro" id="IPR056514">
    <property type="entry name" value="ARM_LIN_2nd"/>
</dbReference>
<dbReference type="EMBL" id="KZ451961">
    <property type="protein sequence ID" value="PKA57685.1"/>
    <property type="molecule type" value="Genomic_DNA"/>
</dbReference>
<dbReference type="InterPro" id="IPR001680">
    <property type="entry name" value="WD40_rpt"/>
</dbReference>
<evidence type="ECO:0000256" key="1">
    <source>
        <dbReference type="PROSITE-ProRule" id="PRU00221"/>
    </source>
</evidence>
<dbReference type="InterPro" id="IPR036322">
    <property type="entry name" value="WD40_repeat_dom_sf"/>
</dbReference>
<gene>
    <name evidence="6" type="primary">CERBERUS</name>
    <name evidence="6" type="ORF">AXF42_Ash016731</name>
</gene>
<dbReference type="SUPFAM" id="SSF48371">
    <property type="entry name" value="ARM repeat"/>
    <property type="match status" value="1"/>
</dbReference>
<dbReference type="Pfam" id="PF23628">
    <property type="entry name" value="ARM_LIN_C"/>
    <property type="match status" value="1"/>
</dbReference>
<sequence>MKWWRMEHGDGEGMLVTAEDKKSIAGASLGPTERRENHRLPPVGGKSLLTNKRRHSRSLYLLSVGPKLAASYGFFVLSSHENAFLHRHVPSLHHFISFALSIFSHYTRLCWNHVQPMSPPARYPHSAVEDLSLNSIAAVIAAVDRHFHQFLSSPATRRSLQLRCAAKIANPTCEFFEFSDQSVLSNLYWGIEAVESAINAESPSERNARLADSEKMLQIPAMLDEDATTAGIDNRYIICCSYFHLALIRKLRGDDWQMAMHFLQAVLVLPSCVRSELAPELWANLFGSPAIAGGGEEAARRWARRYKDMLMYYQVVSYSESRNNQYETFSSIRYPSSVQKESASTIVQDINKADPLCSSYSKDIKKEMAPISKSVRHQPFIKLNGESALCSCLDEGFETCIKDTLDIRCLQEMLEESQSNSPASLHSDSPEASDLEERIMNKVSPGNGISANEGPMTSDMIDRNRFCKVSPMSTVICESKGYKSGTCPKDSKANSSQLVVKGTSSSLNNLSFSTLDFRHEHSNLSSNHQREDENLQRTSPRLHGRCFSSFSSKFQKKCSLFELVPRGNWKKKNLARSDDEWTEESPDYEKELQRFEKVVSALLTLKGSEYGKSADWKINTMWELLHNETQLKYSSTKQETIEQLLKIISCSKKEKEIRVSVTVLLVLIFEDETIIEDIKRKNIQLYDLAKALKRNVHEAAILIYLLNPSPLEIRNLELLPALVEVACTSKRQKDGMISLPLTPTLASIAMIEMLVTAFDYVTNNMHLAAITSPKVLSELVNVAMSNNVSEGVALTSILIKCMRLNEKCRKFLSQVSPVYPFIHLLRIDKMSAKSAALEYFYELLFMPRSSAIRLLQQIRQQGGARIMEILLVCVMQSKNENQLYAGNLLLQLDMLEGTKGRDVFKEKAIMALLESVATEDNLSMQSLSAFILANLGGTFSWTGKSYTAAWLVKKAGLKATYYRDMVKGIDWHDPCLQDSEIFAWSRKTAKYVIKFGEFVFSALAKGIRSQSWSIKRSCLITSAWLGSEMAVVTSSNLQYTACEILLDEVSAFLHPGTELDERVLACLCVYNYTSGRGKEKLLTFSEGLRESLRRLSGVTWMAEELLNVTDYVLPNKPRVSCVHTQTLEIVNSGDGAVTALIFYKGLLCTGYWNGTIKVWDIRGKHSLLLWEVKKHKKLVSCFAISESSDGLLSGSTDRTVRDWKRHKGPLISVKMSKGKSVQAMDVVEDFIYVNCSSSSSTIQIYLREKQQSVGRLSAGSKITSLLAANDMILCGTEAGLVKVFI</sequence>
<dbReference type="PROSITE" id="PS50082">
    <property type="entry name" value="WD_REPEATS_2"/>
    <property type="match status" value="1"/>
</dbReference>
<keyword evidence="1" id="KW-0853">WD repeat</keyword>
<dbReference type="InterPro" id="IPR055566">
    <property type="entry name" value="ARM_LIN"/>
</dbReference>
<dbReference type="SMART" id="SM00320">
    <property type="entry name" value="WD40"/>
    <property type="match status" value="2"/>
</dbReference>
<evidence type="ECO:0000259" key="3">
    <source>
        <dbReference type="Pfam" id="PF23568"/>
    </source>
</evidence>